<protein>
    <recommendedName>
        <fullName evidence="6">MYND-type domain-containing protein</fullName>
    </recommendedName>
</protein>
<gene>
    <name evidence="7" type="ORF">PLOB_00017715</name>
</gene>
<evidence type="ECO:0000256" key="1">
    <source>
        <dbReference type="ARBA" id="ARBA00022723"/>
    </source>
</evidence>
<feature type="compositionally biased region" description="Acidic residues" evidence="5">
    <location>
        <begin position="101"/>
        <end position="115"/>
    </location>
</feature>
<feature type="region of interest" description="Disordered" evidence="5">
    <location>
        <begin position="17"/>
        <end position="49"/>
    </location>
</feature>
<evidence type="ECO:0000313" key="7">
    <source>
        <dbReference type="EMBL" id="CAH3108304.1"/>
    </source>
</evidence>
<keyword evidence="1" id="KW-0479">Metal-binding</keyword>
<evidence type="ECO:0000256" key="4">
    <source>
        <dbReference type="PROSITE-ProRule" id="PRU00134"/>
    </source>
</evidence>
<dbReference type="SUPFAM" id="SSF159941">
    <property type="entry name" value="MM3350-like"/>
    <property type="match status" value="1"/>
</dbReference>
<evidence type="ECO:0000256" key="5">
    <source>
        <dbReference type="SAM" id="MobiDB-lite"/>
    </source>
</evidence>
<dbReference type="SUPFAM" id="SSF144232">
    <property type="entry name" value="HIT/MYND zinc finger-like"/>
    <property type="match status" value="1"/>
</dbReference>
<feature type="region of interest" description="Disordered" evidence="5">
    <location>
        <begin position="77"/>
        <end position="118"/>
    </location>
</feature>
<evidence type="ECO:0000259" key="6">
    <source>
        <dbReference type="PROSITE" id="PS50865"/>
    </source>
</evidence>
<dbReference type="PROSITE" id="PS01360">
    <property type="entry name" value="ZF_MYND_1"/>
    <property type="match status" value="1"/>
</dbReference>
<dbReference type="InterPro" id="IPR002893">
    <property type="entry name" value="Znf_MYND"/>
</dbReference>
<evidence type="ECO:0000256" key="3">
    <source>
        <dbReference type="ARBA" id="ARBA00022833"/>
    </source>
</evidence>
<feature type="domain" description="MYND-type" evidence="6">
    <location>
        <begin position="463"/>
        <end position="501"/>
    </location>
</feature>
<reference evidence="7 8" key="1">
    <citation type="submission" date="2022-05" db="EMBL/GenBank/DDBJ databases">
        <authorList>
            <consortium name="Genoscope - CEA"/>
            <person name="William W."/>
        </authorList>
    </citation>
    <scope>NUCLEOTIDE SEQUENCE [LARGE SCALE GENOMIC DNA]</scope>
</reference>
<feature type="compositionally biased region" description="Basic and acidic residues" evidence="5">
    <location>
        <begin position="19"/>
        <end position="44"/>
    </location>
</feature>
<evidence type="ECO:0000313" key="8">
    <source>
        <dbReference type="Proteomes" id="UP001159405"/>
    </source>
</evidence>
<proteinExistence type="predicted"/>
<keyword evidence="3" id="KW-0862">Zinc</keyword>
<dbReference type="PROSITE" id="PS50865">
    <property type="entry name" value="ZF_MYND_2"/>
    <property type="match status" value="1"/>
</dbReference>
<organism evidence="7 8">
    <name type="scientific">Porites lobata</name>
    <dbReference type="NCBI Taxonomy" id="104759"/>
    <lineage>
        <taxon>Eukaryota</taxon>
        <taxon>Metazoa</taxon>
        <taxon>Cnidaria</taxon>
        <taxon>Anthozoa</taxon>
        <taxon>Hexacorallia</taxon>
        <taxon>Scleractinia</taxon>
        <taxon>Fungiina</taxon>
        <taxon>Poritidae</taxon>
        <taxon>Porites</taxon>
    </lineage>
</organism>
<accession>A0ABN8NL44</accession>
<dbReference type="InterPro" id="IPR024047">
    <property type="entry name" value="MM3350-like_sf"/>
</dbReference>
<dbReference type="Pfam" id="PF01753">
    <property type="entry name" value="zf-MYND"/>
    <property type="match status" value="1"/>
</dbReference>
<keyword evidence="2 4" id="KW-0863">Zinc-finger</keyword>
<sequence length="507" mass="58466">MTFHFCRQMAEKINMCSTSERKGADNKKSDVKDKPQYAQGHKDIANSQGRILIYPAEFDAENEKEYLNFQRWCKEDGRDMPSWPPEEETPEEEEKKSQRDEETDEDSDDESDDSYDWYPEYPEQYKVTSDPIPAEATMSRPIAYLLFRDRAELLFQGITKAMSSVKKSTKLSPLQEAVLKNIKENRKLPRTALSLEKTSFLVRVSVLRSSVPVYRDIRVPSNMNLRMFQTRVLCPVFDWDSKLIPLKYIYYLPHTCYPSGRRPLSNFKDIVFTTPYQDDFTGMMMTFNQEATDAEVIDDRDVCLVDFLQEPGHTLYYQHNLAIPLTLQLKLLQVGQEDTVELIGGTGISPPESHLATDGPFDQEILGIDAFNLAIKWLQSVSIHESYKREGMRLLQIQLKDSKTFDPTKFDLPGTRERLNRSIRHSTARTHLPITTGQSMAVMFSDDPTAIRNLPKVNFLGMCKTCLKENVKLLKCGRCKSVFYCSKDCQKKDWKSHKAVCAVAYHK</sequence>
<dbReference type="Gene3D" id="3.10.290.30">
    <property type="entry name" value="MM3350-like"/>
    <property type="match status" value="1"/>
</dbReference>
<name>A0ABN8NL44_9CNID</name>
<evidence type="ECO:0000256" key="2">
    <source>
        <dbReference type="ARBA" id="ARBA00022771"/>
    </source>
</evidence>
<comment type="caution">
    <text evidence="7">The sequence shown here is derived from an EMBL/GenBank/DDBJ whole genome shotgun (WGS) entry which is preliminary data.</text>
</comment>
<dbReference type="Proteomes" id="UP001159405">
    <property type="component" value="Unassembled WGS sequence"/>
</dbReference>
<dbReference type="Gene3D" id="6.10.140.2220">
    <property type="match status" value="1"/>
</dbReference>
<keyword evidence="8" id="KW-1185">Reference proteome</keyword>
<dbReference type="EMBL" id="CALNXK010000021">
    <property type="protein sequence ID" value="CAH3108304.1"/>
    <property type="molecule type" value="Genomic_DNA"/>
</dbReference>